<proteinExistence type="predicted"/>
<dbReference type="Gene3D" id="3.30.70.20">
    <property type="match status" value="1"/>
</dbReference>
<evidence type="ECO:0000259" key="1">
    <source>
        <dbReference type="PROSITE" id="PS51379"/>
    </source>
</evidence>
<dbReference type="InterPro" id="IPR017896">
    <property type="entry name" value="4Fe4S_Fe-S-bd"/>
</dbReference>
<dbReference type="InterPro" id="IPR017900">
    <property type="entry name" value="4Fe4S_Fe_S_CS"/>
</dbReference>
<feature type="non-terminal residue" evidence="2">
    <location>
        <position position="1"/>
    </location>
</feature>
<sequence>ICSGCGLCVEACFYGAREIDGIKQISIVKEVLCEGCGACTVACPNGATQLKNFTKEQILSMVDVML</sequence>
<accession>A0A0F8VTK2</accession>
<dbReference type="PROSITE" id="PS00198">
    <property type="entry name" value="4FE4S_FER_1"/>
    <property type="match status" value="1"/>
</dbReference>
<feature type="domain" description="4Fe-4S ferredoxin-type" evidence="1">
    <location>
        <begin position="23"/>
        <end position="53"/>
    </location>
</feature>
<reference evidence="2" key="1">
    <citation type="journal article" date="2015" name="Nature">
        <title>Complex archaea that bridge the gap between prokaryotes and eukaryotes.</title>
        <authorList>
            <person name="Spang A."/>
            <person name="Saw J.H."/>
            <person name="Jorgensen S.L."/>
            <person name="Zaremba-Niedzwiedzka K."/>
            <person name="Martijn J."/>
            <person name="Lind A.E."/>
            <person name="van Eijk R."/>
            <person name="Schleper C."/>
            <person name="Guy L."/>
            <person name="Ettema T.J."/>
        </authorList>
    </citation>
    <scope>NUCLEOTIDE SEQUENCE</scope>
</reference>
<evidence type="ECO:0000313" key="2">
    <source>
        <dbReference type="EMBL" id="KKK47667.1"/>
    </source>
</evidence>
<gene>
    <name evidence="2" type="ORF">LCGC14_3152870</name>
</gene>
<comment type="caution">
    <text evidence="2">The sequence shown here is derived from an EMBL/GenBank/DDBJ whole genome shotgun (WGS) entry which is preliminary data.</text>
</comment>
<dbReference type="SUPFAM" id="SSF54862">
    <property type="entry name" value="4Fe-4S ferredoxins"/>
    <property type="match status" value="1"/>
</dbReference>
<organism evidence="2">
    <name type="scientific">marine sediment metagenome</name>
    <dbReference type="NCBI Taxonomy" id="412755"/>
    <lineage>
        <taxon>unclassified sequences</taxon>
        <taxon>metagenomes</taxon>
        <taxon>ecological metagenomes</taxon>
    </lineage>
</organism>
<dbReference type="PROSITE" id="PS51379">
    <property type="entry name" value="4FE4S_FER_2"/>
    <property type="match status" value="2"/>
</dbReference>
<name>A0A0F8VTK2_9ZZZZ</name>
<dbReference type="EMBL" id="LAZR01069459">
    <property type="protein sequence ID" value="KKK47667.1"/>
    <property type="molecule type" value="Genomic_DNA"/>
</dbReference>
<dbReference type="Pfam" id="PF13187">
    <property type="entry name" value="Fer4_9"/>
    <property type="match status" value="1"/>
</dbReference>
<feature type="domain" description="4Fe-4S ferredoxin-type" evidence="1">
    <location>
        <begin position="1"/>
        <end position="22"/>
    </location>
</feature>
<protein>
    <recommendedName>
        <fullName evidence="1">4Fe-4S ferredoxin-type domain-containing protein</fullName>
    </recommendedName>
</protein>
<dbReference type="AlphaFoldDB" id="A0A0F8VTK2"/>